<dbReference type="EMBL" id="JAPDMZ010000516">
    <property type="protein sequence ID" value="KAK0542480.1"/>
    <property type="molecule type" value="Genomic_DNA"/>
</dbReference>
<protein>
    <submittedName>
        <fullName evidence="2">Uncharacterized protein</fullName>
    </submittedName>
</protein>
<organism evidence="2 3">
    <name type="scientific">Tilletia horrida</name>
    <dbReference type="NCBI Taxonomy" id="155126"/>
    <lineage>
        <taxon>Eukaryota</taxon>
        <taxon>Fungi</taxon>
        <taxon>Dikarya</taxon>
        <taxon>Basidiomycota</taxon>
        <taxon>Ustilaginomycotina</taxon>
        <taxon>Exobasidiomycetes</taxon>
        <taxon>Tilletiales</taxon>
        <taxon>Tilletiaceae</taxon>
        <taxon>Tilletia</taxon>
    </lineage>
</organism>
<name>A0AAN6GJH7_9BASI</name>
<evidence type="ECO:0000313" key="3">
    <source>
        <dbReference type="Proteomes" id="UP001176517"/>
    </source>
</evidence>
<accession>A0AAN6GJH7</accession>
<feature type="compositionally biased region" description="Basic and acidic residues" evidence="1">
    <location>
        <begin position="203"/>
        <end position="218"/>
    </location>
</feature>
<sequence length="621" mass="68686">GGPEAAAKNIPALCSHADWIEAAREHEFAMREWKRRRRPLRSDAASIHPTEDQRRFLDLLAEDRIQHEHDPRNGVSRLPNGTVVPSDVEIADTSDSACPDRSEISTELIWEARAQRAVNLTFIILNILQNFSMMPCNHQYLGRHPTFLDRIAHIGTVDEQRMRAWKEARGRRTNQQSPTTGRDSAPEPEVNGQVKQNQESEPESDHHTSAADPKDNQKSTELVLIPERTADLEESNSHPNRDNQRDGPRTSDDWWSGQQETMYTPAELLRLRKEVLYIITNIISSHDQPHPILLQRRPSTIRFLFDVMELFIADATHFEGVALAQTEPNLGPIDASAVHLVVQIGVPEAIAVAAARSSRRVPQFCDFALEAFSRIVQPDQHRELIGRHVPGYKLVRLGLALVNMLPVSELDLGALQAEARLAYTERLMLCLYNLACASPREVKRAWLAAQPGTVSILWRLIRRLVGTFSSFQANPFNVLIGRIVETLMALSDIDDRFGAAAILGMTGISTQSGGGGFGGDFTFPGPNGKRGLQLASSSTIMDETDPASILSMSDPAAVATALAKASNAAERANKLANTRLLRRDREGPILLGHDEEVAAICSTPGMEEWIITNLLLMAGSG</sequence>
<evidence type="ECO:0000313" key="2">
    <source>
        <dbReference type="EMBL" id="KAK0542480.1"/>
    </source>
</evidence>
<reference evidence="2" key="1">
    <citation type="journal article" date="2023" name="PhytoFront">
        <title>Draft Genome Resources of Seven Strains of Tilletia horrida, Causal Agent of Kernel Smut of Rice.</title>
        <authorList>
            <person name="Khanal S."/>
            <person name="Antony Babu S."/>
            <person name="Zhou X.G."/>
        </authorList>
    </citation>
    <scope>NUCLEOTIDE SEQUENCE</scope>
    <source>
        <strain evidence="2">TX6</strain>
    </source>
</reference>
<feature type="non-terminal residue" evidence="2">
    <location>
        <position position="1"/>
    </location>
</feature>
<dbReference type="Proteomes" id="UP001176517">
    <property type="component" value="Unassembled WGS sequence"/>
</dbReference>
<feature type="compositionally biased region" description="Polar residues" evidence="1">
    <location>
        <begin position="173"/>
        <end position="182"/>
    </location>
</feature>
<feature type="region of interest" description="Disordered" evidence="1">
    <location>
        <begin position="166"/>
        <end position="258"/>
    </location>
</feature>
<feature type="compositionally biased region" description="Basic and acidic residues" evidence="1">
    <location>
        <begin position="228"/>
        <end position="252"/>
    </location>
</feature>
<dbReference type="AlphaFoldDB" id="A0AAN6GJH7"/>
<comment type="caution">
    <text evidence="2">The sequence shown here is derived from an EMBL/GenBank/DDBJ whole genome shotgun (WGS) entry which is preliminary data.</text>
</comment>
<evidence type="ECO:0000256" key="1">
    <source>
        <dbReference type="SAM" id="MobiDB-lite"/>
    </source>
</evidence>
<proteinExistence type="predicted"/>
<keyword evidence="3" id="KW-1185">Reference proteome</keyword>
<gene>
    <name evidence="2" type="ORF">OC846_006724</name>
</gene>